<dbReference type="EMBL" id="MJLX01000052">
    <property type="protein sequence ID" value="RLM19759.1"/>
    <property type="molecule type" value="Genomic_DNA"/>
</dbReference>
<protein>
    <recommendedName>
        <fullName evidence="1">Glyoxalase-like domain-containing protein</fullName>
    </recommendedName>
</protein>
<feature type="domain" description="Glyoxalase-like" evidence="1">
    <location>
        <begin position="3"/>
        <end position="175"/>
    </location>
</feature>
<dbReference type="RefSeq" id="WP_048637746.1">
    <property type="nucleotide sequence ID" value="NZ_CGIG01000001.1"/>
</dbReference>
<evidence type="ECO:0000259" key="1">
    <source>
        <dbReference type="Pfam" id="PF13468"/>
    </source>
</evidence>
<name>A0AAE8ELQ1_9GAMM</name>
<organism evidence="2 3">
    <name type="scientific">Brenneria goodwinii</name>
    <dbReference type="NCBI Taxonomy" id="1109412"/>
    <lineage>
        <taxon>Bacteria</taxon>
        <taxon>Pseudomonadati</taxon>
        <taxon>Pseudomonadota</taxon>
        <taxon>Gammaproteobacteria</taxon>
        <taxon>Enterobacterales</taxon>
        <taxon>Pectobacteriaceae</taxon>
        <taxon>Brenneria</taxon>
    </lineage>
</organism>
<proteinExistence type="predicted"/>
<evidence type="ECO:0000313" key="3">
    <source>
        <dbReference type="Proteomes" id="UP000285972"/>
    </source>
</evidence>
<dbReference type="Proteomes" id="UP000285972">
    <property type="component" value="Unassembled WGS sequence"/>
</dbReference>
<accession>A0AAE8ELQ1</accession>
<dbReference type="Pfam" id="PF13468">
    <property type="entry name" value="Glyoxalase_3"/>
    <property type="match status" value="1"/>
</dbReference>
<dbReference type="InterPro" id="IPR029068">
    <property type="entry name" value="Glyas_Bleomycin-R_OHBP_Dase"/>
</dbReference>
<reference evidence="2 3" key="1">
    <citation type="submission" date="2016-09" db="EMBL/GenBank/DDBJ databases">
        <authorList>
            <person name="Doonan J."/>
            <person name="Pachebat J.A."/>
            <person name="Golyshin P.N."/>
            <person name="Denman S."/>
            <person name="Mcdonald J.E."/>
        </authorList>
    </citation>
    <scope>NUCLEOTIDE SEQUENCE [LARGE SCALE GENOMIC DNA]</scope>
    <source>
        <strain evidence="2 3">FRB141</strain>
    </source>
</reference>
<dbReference type="AlphaFoldDB" id="A0AAE8ELQ1"/>
<dbReference type="KEGG" id="bgj:AWC36_01315"/>
<gene>
    <name evidence="2" type="ORF">BIY26_16760</name>
</gene>
<sequence length="220" mass="25092">MEIDHLFVCTKNNASIADFLVQNGFLEGTANRHPGQGTANRRFFFNNVFLEFIYLDDKELICQFAKTTPSLDILLRLTDQEGRYSPFGIGFRPTKQGEAVPFPHWRYQPSYLPDEYSIEVGMASSNEPLWFFLDFSGRPDHVAEEKRQPLSHPCGIQQLTGIQLTIPDDDALSHAANAVAMLDEIEIIRGKQHEIILTFDFARQNKKVSLMPELPVTIIY</sequence>
<dbReference type="GeneID" id="70905410"/>
<comment type="caution">
    <text evidence="2">The sequence shown here is derived from an EMBL/GenBank/DDBJ whole genome shotgun (WGS) entry which is preliminary data.</text>
</comment>
<dbReference type="Gene3D" id="3.10.180.10">
    <property type="entry name" value="2,3-Dihydroxybiphenyl 1,2-Dioxygenase, domain 1"/>
    <property type="match status" value="1"/>
</dbReference>
<evidence type="ECO:0000313" key="2">
    <source>
        <dbReference type="EMBL" id="RLM19759.1"/>
    </source>
</evidence>
<dbReference type="InterPro" id="IPR025870">
    <property type="entry name" value="Glyoxalase-like_dom"/>
</dbReference>